<dbReference type="SUPFAM" id="SSF48008">
    <property type="entry name" value="GntR ligand-binding domain-like"/>
    <property type="match status" value="1"/>
</dbReference>
<dbReference type="Proteomes" id="UP000093757">
    <property type="component" value="Unassembled WGS sequence"/>
</dbReference>
<accession>A0A1A6BDE8</accession>
<dbReference type="Pfam" id="PF07729">
    <property type="entry name" value="FCD"/>
    <property type="match status" value="1"/>
</dbReference>
<dbReference type="PANTHER" id="PTHR43537:SF24">
    <property type="entry name" value="GLUCONATE OPERON TRANSCRIPTIONAL REPRESSOR"/>
    <property type="match status" value="1"/>
</dbReference>
<evidence type="ECO:0000313" key="5">
    <source>
        <dbReference type="EMBL" id="OBS00397.1"/>
    </source>
</evidence>
<dbReference type="PRINTS" id="PR00035">
    <property type="entry name" value="HTHGNTR"/>
</dbReference>
<keyword evidence="2" id="KW-0238">DNA-binding</keyword>
<dbReference type="InterPro" id="IPR036390">
    <property type="entry name" value="WH_DNA-bd_sf"/>
</dbReference>
<dbReference type="PROSITE" id="PS50949">
    <property type="entry name" value="HTH_GNTR"/>
    <property type="match status" value="1"/>
</dbReference>
<gene>
    <name evidence="5" type="ORF">A9W98_25270</name>
</gene>
<organism evidence="5 6">
    <name type="scientific">Mycobacterium gordonae</name>
    <dbReference type="NCBI Taxonomy" id="1778"/>
    <lineage>
        <taxon>Bacteria</taxon>
        <taxon>Bacillati</taxon>
        <taxon>Actinomycetota</taxon>
        <taxon>Actinomycetes</taxon>
        <taxon>Mycobacteriales</taxon>
        <taxon>Mycobacteriaceae</taxon>
        <taxon>Mycobacterium</taxon>
    </lineage>
</organism>
<sequence length="226" mass="24419">MTSEAANGRAAAKDRALDYVKAKVLTGEFPGGELISEGEVATALGMSRTPVREAFLQLEAAGLLRLYPKRGALVVPVSPDEVRAVLEARMVLEEFAVRAVIQRGPDACAAVYERLSAQVQRQREAAAASRLHEFLDFDRAFHNVTLEAAGNAILAGFYSSLRDRQMRMIGESARNPQRLATIIEEHERIARALRDTDADAARAAVRAHLAGTMRALGLAVAGELGL</sequence>
<dbReference type="RefSeq" id="WP_065135264.1">
    <property type="nucleotide sequence ID" value="NZ_MAEM01000367.1"/>
</dbReference>
<evidence type="ECO:0000256" key="1">
    <source>
        <dbReference type="ARBA" id="ARBA00023015"/>
    </source>
</evidence>
<dbReference type="GO" id="GO:0003677">
    <property type="term" value="F:DNA binding"/>
    <property type="evidence" value="ECO:0007669"/>
    <property type="project" value="UniProtKB-KW"/>
</dbReference>
<dbReference type="PANTHER" id="PTHR43537">
    <property type="entry name" value="TRANSCRIPTIONAL REGULATOR, GNTR FAMILY"/>
    <property type="match status" value="1"/>
</dbReference>
<dbReference type="SMART" id="SM00345">
    <property type="entry name" value="HTH_GNTR"/>
    <property type="match status" value="1"/>
</dbReference>
<dbReference type="Gene3D" id="1.10.10.10">
    <property type="entry name" value="Winged helix-like DNA-binding domain superfamily/Winged helix DNA-binding domain"/>
    <property type="match status" value="1"/>
</dbReference>
<dbReference type="GO" id="GO:0003700">
    <property type="term" value="F:DNA-binding transcription factor activity"/>
    <property type="evidence" value="ECO:0007669"/>
    <property type="project" value="InterPro"/>
</dbReference>
<evidence type="ECO:0000256" key="3">
    <source>
        <dbReference type="ARBA" id="ARBA00023163"/>
    </source>
</evidence>
<feature type="domain" description="HTH gntR-type" evidence="4">
    <location>
        <begin position="10"/>
        <end position="77"/>
    </location>
</feature>
<dbReference type="InterPro" id="IPR036388">
    <property type="entry name" value="WH-like_DNA-bd_sf"/>
</dbReference>
<dbReference type="Pfam" id="PF00392">
    <property type="entry name" value="GntR"/>
    <property type="match status" value="1"/>
</dbReference>
<dbReference type="InterPro" id="IPR008920">
    <property type="entry name" value="TF_FadR/GntR_C"/>
</dbReference>
<dbReference type="InterPro" id="IPR000524">
    <property type="entry name" value="Tscrpt_reg_HTH_GntR"/>
</dbReference>
<dbReference type="OrthoDB" id="3186208at2"/>
<dbReference type="InterPro" id="IPR011711">
    <property type="entry name" value="GntR_C"/>
</dbReference>
<proteinExistence type="predicted"/>
<keyword evidence="3" id="KW-0804">Transcription</keyword>
<keyword evidence="1" id="KW-0805">Transcription regulation</keyword>
<protein>
    <submittedName>
        <fullName evidence="5">GntR family transcriptional regulator</fullName>
    </submittedName>
</protein>
<dbReference type="Gene3D" id="1.20.120.530">
    <property type="entry name" value="GntR ligand-binding domain-like"/>
    <property type="match status" value="1"/>
</dbReference>
<evidence type="ECO:0000259" key="4">
    <source>
        <dbReference type="PROSITE" id="PS50949"/>
    </source>
</evidence>
<dbReference type="SUPFAM" id="SSF46785">
    <property type="entry name" value="Winged helix' DNA-binding domain"/>
    <property type="match status" value="1"/>
</dbReference>
<name>A0A1A6BDE8_MYCGO</name>
<comment type="caution">
    <text evidence="5">The sequence shown here is derived from an EMBL/GenBank/DDBJ whole genome shotgun (WGS) entry which is preliminary data.</text>
</comment>
<evidence type="ECO:0000256" key="2">
    <source>
        <dbReference type="ARBA" id="ARBA00023125"/>
    </source>
</evidence>
<dbReference type="SMART" id="SM00895">
    <property type="entry name" value="FCD"/>
    <property type="match status" value="1"/>
</dbReference>
<dbReference type="EMBL" id="MAEM01000367">
    <property type="protein sequence ID" value="OBS00397.1"/>
    <property type="molecule type" value="Genomic_DNA"/>
</dbReference>
<reference evidence="5 6" key="1">
    <citation type="submission" date="2016-06" db="EMBL/GenBank/DDBJ databases">
        <authorList>
            <person name="Kjaerup R.B."/>
            <person name="Dalgaard T.S."/>
            <person name="Juul-Madsen H.R."/>
        </authorList>
    </citation>
    <scope>NUCLEOTIDE SEQUENCE [LARGE SCALE GENOMIC DNA]</scope>
    <source>
        <strain evidence="5 6">1245752.6</strain>
    </source>
</reference>
<evidence type="ECO:0000313" key="6">
    <source>
        <dbReference type="Proteomes" id="UP000093757"/>
    </source>
</evidence>
<dbReference type="AlphaFoldDB" id="A0A1A6BDE8"/>